<keyword evidence="1" id="KW-0812">Transmembrane</keyword>
<reference evidence="3 4" key="2">
    <citation type="submission" date="2017-09" db="EMBL/GenBank/DDBJ databases">
        <title>Bacillus patelloidae sp. nov., isolated from the intestinal tract of a marine limpet.</title>
        <authorList>
            <person name="Liu R."/>
            <person name="Dong C."/>
            <person name="Shao Z."/>
        </authorList>
    </citation>
    <scope>NUCLEOTIDE SEQUENCE [LARGE SCALE GENOMIC DNA]</scope>
    <source>
        <strain evidence="3 4">SA5d-4</strain>
    </source>
</reference>
<dbReference type="AlphaFoldDB" id="A0A263BV42"/>
<feature type="transmembrane region" description="Helical" evidence="1">
    <location>
        <begin position="36"/>
        <end position="53"/>
    </location>
</feature>
<dbReference type="EMBL" id="NPIA01000002">
    <property type="protein sequence ID" value="OZM57580.1"/>
    <property type="molecule type" value="Genomic_DNA"/>
</dbReference>
<sequence length="166" mass="18813">MIYLPFYGDTKSVLFEELLFRGALLYILVQKLGARNGIILSSLCFGVYHWYTYGVFGNFAIMAFVLIMTAIPGLVFAYAFVKTKSMALAIGLHLGWNFTNNSIFANGSWSDYYILIPQVPQTGIETMPHLAGMPINYLFNVLLANIMLPLLTYLVLKYYYSQSKDK</sequence>
<comment type="caution">
    <text evidence="3">The sequence shown here is derived from an EMBL/GenBank/DDBJ whole genome shotgun (WGS) entry which is preliminary data.</text>
</comment>
<dbReference type="RefSeq" id="WP_094922341.1">
    <property type="nucleotide sequence ID" value="NZ_NPIA01000002.1"/>
</dbReference>
<proteinExistence type="predicted"/>
<keyword evidence="1" id="KW-0472">Membrane</keyword>
<keyword evidence="1" id="KW-1133">Transmembrane helix</keyword>
<organism evidence="3 4">
    <name type="scientific">Lottiidibacillus patelloidae</name>
    <dbReference type="NCBI Taxonomy" id="2670334"/>
    <lineage>
        <taxon>Bacteria</taxon>
        <taxon>Bacillati</taxon>
        <taxon>Bacillota</taxon>
        <taxon>Bacilli</taxon>
        <taxon>Bacillales</taxon>
        <taxon>Bacillaceae</taxon>
        <taxon>Lottiidibacillus</taxon>
    </lineage>
</organism>
<keyword evidence="4" id="KW-1185">Reference proteome</keyword>
<feature type="transmembrane region" description="Helical" evidence="1">
    <location>
        <begin position="59"/>
        <end position="81"/>
    </location>
</feature>
<feature type="transmembrane region" description="Helical" evidence="1">
    <location>
        <begin position="137"/>
        <end position="160"/>
    </location>
</feature>
<dbReference type="Proteomes" id="UP000217083">
    <property type="component" value="Unassembled WGS sequence"/>
</dbReference>
<reference evidence="4" key="1">
    <citation type="submission" date="2017-08" db="EMBL/GenBank/DDBJ databases">
        <authorList>
            <person name="Huang Z."/>
        </authorList>
    </citation>
    <scope>NUCLEOTIDE SEQUENCE [LARGE SCALE GENOMIC DNA]</scope>
    <source>
        <strain evidence="4">SA5d-4</strain>
    </source>
</reference>
<dbReference type="InterPro" id="IPR003675">
    <property type="entry name" value="Rce1/LyrA-like_dom"/>
</dbReference>
<accession>A0A263BV42</accession>
<dbReference type="Pfam" id="PF02517">
    <property type="entry name" value="Rce1-like"/>
    <property type="match status" value="1"/>
</dbReference>
<dbReference type="PANTHER" id="PTHR39430">
    <property type="entry name" value="MEMBRANE-ASSOCIATED PROTEASE-RELATED"/>
    <property type="match status" value="1"/>
</dbReference>
<evidence type="ECO:0000259" key="2">
    <source>
        <dbReference type="Pfam" id="PF02517"/>
    </source>
</evidence>
<dbReference type="GO" id="GO:0080120">
    <property type="term" value="P:CAAX-box protein maturation"/>
    <property type="evidence" value="ECO:0007669"/>
    <property type="project" value="UniProtKB-ARBA"/>
</dbReference>
<name>A0A263BV42_9BACI</name>
<feature type="domain" description="CAAX prenyl protease 2/Lysostaphin resistance protein A-like" evidence="2">
    <location>
        <begin position="13"/>
        <end position="98"/>
    </location>
</feature>
<evidence type="ECO:0000256" key="1">
    <source>
        <dbReference type="SAM" id="Phobius"/>
    </source>
</evidence>
<gene>
    <name evidence="3" type="ORF">CIB95_04200</name>
</gene>
<dbReference type="PANTHER" id="PTHR39430:SF1">
    <property type="entry name" value="PROTEASE"/>
    <property type="match status" value="1"/>
</dbReference>
<dbReference type="GO" id="GO:0004175">
    <property type="term" value="F:endopeptidase activity"/>
    <property type="evidence" value="ECO:0007669"/>
    <property type="project" value="UniProtKB-ARBA"/>
</dbReference>
<protein>
    <recommendedName>
        <fullName evidence="2">CAAX prenyl protease 2/Lysostaphin resistance protein A-like domain-containing protein</fullName>
    </recommendedName>
</protein>
<evidence type="ECO:0000313" key="4">
    <source>
        <dbReference type="Proteomes" id="UP000217083"/>
    </source>
</evidence>
<evidence type="ECO:0000313" key="3">
    <source>
        <dbReference type="EMBL" id="OZM57580.1"/>
    </source>
</evidence>